<organism evidence="1 2">
    <name type="scientific">Kickxella alabastrina</name>
    <dbReference type="NCBI Taxonomy" id="61397"/>
    <lineage>
        <taxon>Eukaryota</taxon>
        <taxon>Fungi</taxon>
        <taxon>Fungi incertae sedis</taxon>
        <taxon>Zoopagomycota</taxon>
        <taxon>Kickxellomycotina</taxon>
        <taxon>Kickxellomycetes</taxon>
        <taxon>Kickxellales</taxon>
        <taxon>Kickxellaceae</taxon>
        <taxon>Kickxella</taxon>
    </lineage>
</organism>
<evidence type="ECO:0000313" key="2">
    <source>
        <dbReference type="Proteomes" id="UP001150581"/>
    </source>
</evidence>
<evidence type="ECO:0000313" key="1">
    <source>
        <dbReference type="EMBL" id="KAJ1890551.1"/>
    </source>
</evidence>
<proteinExistence type="predicted"/>
<keyword evidence="2" id="KW-1185">Reference proteome</keyword>
<gene>
    <name evidence="1" type="ORF">LPJ66_007411</name>
</gene>
<accession>A0ACC1ICR8</accession>
<name>A0ACC1ICR8_9FUNG</name>
<dbReference type="EMBL" id="JANBPG010001321">
    <property type="protein sequence ID" value="KAJ1890551.1"/>
    <property type="molecule type" value="Genomic_DNA"/>
</dbReference>
<reference evidence="1" key="1">
    <citation type="submission" date="2022-07" db="EMBL/GenBank/DDBJ databases">
        <title>Phylogenomic reconstructions and comparative analyses of Kickxellomycotina fungi.</title>
        <authorList>
            <person name="Reynolds N.K."/>
            <person name="Stajich J.E."/>
            <person name="Barry K."/>
            <person name="Grigoriev I.V."/>
            <person name="Crous P."/>
            <person name="Smith M.E."/>
        </authorList>
    </citation>
    <scope>NUCLEOTIDE SEQUENCE</scope>
    <source>
        <strain evidence="1">Benny 63K</strain>
    </source>
</reference>
<dbReference type="Proteomes" id="UP001150581">
    <property type="component" value="Unassembled WGS sequence"/>
</dbReference>
<sequence>MFSAFAPFSPRLWTSANVNNAISKALRTISTSGSSAQHLSTILVTTDLTNVDDTLTVSHLPIIPTTTTEYTYIQPQNNMFSSPLLDKLFIQAQIDDIERENQQLRAEILKVQSANKLLESDISEYLAENAEIVHENILQTKLLQKLPPVIDAQAREVEEHAEMYRELKTVNEKLGKQAKMMDARVQSVRAEMNVAYRTIVNFGSQKGEAGRECDDLYKMHEPFKYFAD</sequence>
<protein>
    <submittedName>
        <fullName evidence="1">Uncharacterized protein</fullName>
    </submittedName>
</protein>
<comment type="caution">
    <text evidence="1">The sequence shown here is derived from an EMBL/GenBank/DDBJ whole genome shotgun (WGS) entry which is preliminary data.</text>
</comment>